<dbReference type="InterPro" id="IPR002826">
    <property type="entry name" value="MptE-like"/>
</dbReference>
<dbReference type="PANTHER" id="PTHR41786:SF1">
    <property type="entry name" value="6-HYDROXYMETHYLPTERIN DIPHOSPHOKINASE MPTE-LIKE DOMAIN-CONTAINING PROTEIN"/>
    <property type="match status" value="1"/>
</dbReference>
<evidence type="ECO:0000313" key="3">
    <source>
        <dbReference type="Proteomes" id="UP001065593"/>
    </source>
</evidence>
<gene>
    <name evidence="2" type="ORF">LYSBPC_09540</name>
</gene>
<organism evidence="2 3">
    <name type="scientific">Lysinibacillus piscis</name>
    <dbReference type="NCBI Taxonomy" id="2518931"/>
    <lineage>
        <taxon>Bacteria</taxon>
        <taxon>Bacillati</taxon>
        <taxon>Bacillota</taxon>
        <taxon>Bacilli</taxon>
        <taxon>Bacillales</taxon>
        <taxon>Bacillaceae</taxon>
        <taxon>Lysinibacillus</taxon>
    </lineage>
</organism>
<keyword evidence="3" id="KW-1185">Reference proteome</keyword>
<sequence length="570" mass="65636">MTAYKIEVQQSKNGLAILKINDFFIHSKYDPHTEAERIISKELSLDYVYILFGYGMGYLKEALLQQHVAKENIIIIDPVYEFLPVEEQECTVISKIIKMELENMISDKLQNLSTKIKVICTPNYDKIFPKEYNDVLKSVLDVQIVHKISVNTANRYADVWQQNYIHNTYHAFKDNTIKVLNKKYHHPIIIASGGPSLTKQLPLLKQMQNKVIILAAGSTVNSLLATGIEPNYIVTVDAGVENYHHFQNIQVKNSKLLYHLGSHYKIQDEFTNQKYSFLELIDLEFAKQLKNLLGLEPPLMRGGGSVANFAFSIAAYMTTGPIAFIGQDLAYTNNLTHANNNKYSQAIDDNYKKQRGMFEVEGYFGDKVLTDYAFYSMKKNFEITNSLLVHESPIFNCTEGGLCIEGIKQCSFDEFYKNFVKPFEDSVAESTEITEEKKGDLEEYKKALNNQLQMYDKLIKEMDYAILLLTKNRSTIAFEPNVVKNLNKLDKLAERLIPQLFIQRIVEPITLDVLNKYPAKKYESQEEAYIHIFAKNKDLYTRLLVALKHAKQYTIETLKKVEESSEWKQS</sequence>
<dbReference type="RefSeq" id="WP_264987542.1">
    <property type="nucleotide sequence ID" value="NZ_BRZA01000001.1"/>
</dbReference>
<dbReference type="Pfam" id="PF01973">
    <property type="entry name" value="MptE-like"/>
    <property type="match status" value="1"/>
</dbReference>
<proteinExistence type="predicted"/>
<comment type="caution">
    <text evidence="2">The sequence shown here is derived from an EMBL/GenBank/DDBJ whole genome shotgun (WGS) entry which is preliminary data.</text>
</comment>
<dbReference type="PANTHER" id="PTHR41786">
    <property type="entry name" value="MOTILITY ACCESSORY FACTOR MAF"/>
    <property type="match status" value="1"/>
</dbReference>
<accession>A0ABQ5NHN0</accession>
<feature type="domain" description="6-hydroxymethylpterin diphosphokinase MptE-like" evidence="1">
    <location>
        <begin position="163"/>
        <end position="333"/>
    </location>
</feature>
<dbReference type="Proteomes" id="UP001065593">
    <property type="component" value="Unassembled WGS sequence"/>
</dbReference>
<reference evidence="2" key="1">
    <citation type="submission" date="2022-08" db="EMBL/GenBank/DDBJ databases">
        <title>Draft genome sequence of Lysinibacillus sp. strain KH24.</title>
        <authorList>
            <person name="Kanbe H."/>
            <person name="Itoh H."/>
        </authorList>
    </citation>
    <scope>NUCLEOTIDE SEQUENCE</scope>
    <source>
        <strain evidence="2">KH24</strain>
    </source>
</reference>
<dbReference type="EMBL" id="BRZA01000001">
    <property type="protein sequence ID" value="GLC87827.1"/>
    <property type="molecule type" value="Genomic_DNA"/>
</dbReference>
<name>A0ABQ5NHN0_9BACI</name>
<evidence type="ECO:0000259" key="1">
    <source>
        <dbReference type="Pfam" id="PF01973"/>
    </source>
</evidence>
<protein>
    <recommendedName>
        <fullName evidence="1">6-hydroxymethylpterin diphosphokinase MptE-like domain-containing protein</fullName>
    </recommendedName>
</protein>
<evidence type="ECO:0000313" key="2">
    <source>
        <dbReference type="EMBL" id="GLC87827.1"/>
    </source>
</evidence>